<evidence type="ECO:0000313" key="17">
    <source>
        <dbReference type="Proteomes" id="UP000549394"/>
    </source>
</evidence>
<dbReference type="EMBL" id="CAJFCJ010000017">
    <property type="protein sequence ID" value="CAD5122388.1"/>
    <property type="molecule type" value="Genomic_DNA"/>
</dbReference>
<dbReference type="SUPFAM" id="SSF53822">
    <property type="entry name" value="Periplasmic binding protein-like I"/>
    <property type="match status" value="1"/>
</dbReference>
<dbReference type="Pfam" id="PF07701">
    <property type="entry name" value="HNOBA"/>
    <property type="match status" value="1"/>
</dbReference>
<dbReference type="InterPro" id="IPR028082">
    <property type="entry name" value="Peripla_BP_I"/>
</dbReference>
<dbReference type="InterPro" id="IPR001054">
    <property type="entry name" value="A/G_cyclase"/>
</dbReference>
<dbReference type="AlphaFoldDB" id="A0A7I8W6G7"/>
<dbReference type="InterPro" id="IPR001828">
    <property type="entry name" value="ANF_lig-bd_rcpt"/>
</dbReference>
<dbReference type="PANTHER" id="PTHR11920">
    <property type="entry name" value="GUANYLYL CYCLASE"/>
    <property type="match status" value="1"/>
</dbReference>
<comment type="subcellular location">
    <subcellularLocation>
        <location evidence="1">Membrane</location>
        <topology evidence="1">Single-pass type I membrane protein</topology>
    </subcellularLocation>
</comment>
<dbReference type="Pfam" id="PF00211">
    <property type="entry name" value="Guanylate_cyc"/>
    <property type="match status" value="1"/>
</dbReference>
<protein>
    <recommendedName>
        <fullName evidence="2 13">Guanylate cyclase</fullName>
        <ecNumber evidence="2 13">4.6.1.2</ecNumber>
    </recommendedName>
</protein>
<dbReference type="GO" id="GO:0004016">
    <property type="term" value="F:adenylate cyclase activity"/>
    <property type="evidence" value="ECO:0007669"/>
    <property type="project" value="TreeGrafter"/>
</dbReference>
<dbReference type="GO" id="GO:0004672">
    <property type="term" value="F:protein kinase activity"/>
    <property type="evidence" value="ECO:0007669"/>
    <property type="project" value="InterPro"/>
</dbReference>
<dbReference type="InterPro" id="IPR018297">
    <property type="entry name" value="A/G_cyclase_CS"/>
</dbReference>
<evidence type="ECO:0000256" key="8">
    <source>
        <dbReference type="ARBA" id="ARBA00023170"/>
    </source>
</evidence>
<evidence type="ECO:0000256" key="3">
    <source>
        <dbReference type="ARBA" id="ARBA00022692"/>
    </source>
</evidence>
<dbReference type="InterPro" id="IPR029787">
    <property type="entry name" value="Nucleotide_cyclase"/>
</dbReference>
<dbReference type="PROSITE" id="PS50011">
    <property type="entry name" value="PROTEIN_KINASE_DOM"/>
    <property type="match status" value="1"/>
</dbReference>
<evidence type="ECO:0000256" key="10">
    <source>
        <dbReference type="ARBA" id="ARBA00023239"/>
    </source>
</evidence>
<keyword evidence="4" id="KW-0732">Signal</keyword>
<evidence type="ECO:0000256" key="11">
    <source>
        <dbReference type="ARBA" id="ARBA00023293"/>
    </source>
</evidence>
<evidence type="ECO:0000259" key="15">
    <source>
        <dbReference type="PROSITE" id="PS50125"/>
    </source>
</evidence>
<keyword evidence="17" id="KW-1185">Reference proteome</keyword>
<keyword evidence="11 13" id="KW-0141">cGMP biosynthesis</keyword>
<dbReference type="FunFam" id="3.30.70.1230:FF:000019">
    <property type="entry name" value="Guanylate cyclase"/>
    <property type="match status" value="1"/>
</dbReference>
<evidence type="ECO:0000256" key="5">
    <source>
        <dbReference type="ARBA" id="ARBA00022741"/>
    </source>
</evidence>
<dbReference type="OrthoDB" id="1890790at2759"/>
<dbReference type="Gene3D" id="3.30.70.1230">
    <property type="entry name" value="Nucleotide cyclase"/>
    <property type="match status" value="1"/>
</dbReference>
<dbReference type="GO" id="GO:0001653">
    <property type="term" value="F:peptide receptor activity"/>
    <property type="evidence" value="ECO:0007669"/>
    <property type="project" value="TreeGrafter"/>
</dbReference>
<gene>
    <name evidence="16" type="ORF">DGYR_LOCUS10204</name>
</gene>
<evidence type="ECO:0000256" key="6">
    <source>
        <dbReference type="ARBA" id="ARBA00022989"/>
    </source>
</evidence>
<dbReference type="PANTHER" id="PTHR11920:SF335">
    <property type="entry name" value="GUANYLATE CYCLASE"/>
    <property type="match status" value="1"/>
</dbReference>
<accession>A0A7I8W6G7</accession>
<evidence type="ECO:0000256" key="9">
    <source>
        <dbReference type="ARBA" id="ARBA00023180"/>
    </source>
</evidence>
<evidence type="ECO:0000256" key="2">
    <source>
        <dbReference type="ARBA" id="ARBA00012202"/>
    </source>
</evidence>
<keyword evidence="5" id="KW-0547">Nucleotide-binding</keyword>
<dbReference type="GO" id="GO:0035556">
    <property type="term" value="P:intracellular signal transduction"/>
    <property type="evidence" value="ECO:0007669"/>
    <property type="project" value="InterPro"/>
</dbReference>
<evidence type="ECO:0000256" key="1">
    <source>
        <dbReference type="ARBA" id="ARBA00004479"/>
    </source>
</evidence>
<comment type="similarity">
    <text evidence="12">Belongs to the adenylyl cyclase class-4/guanylyl cyclase family.</text>
</comment>
<dbReference type="Gene3D" id="3.40.50.2300">
    <property type="match status" value="2"/>
</dbReference>
<name>A0A7I8W6G7_9ANNE</name>
<keyword evidence="3" id="KW-0812">Transmembrane</keyword>
<feature type="domain" description="Protein kinase" evidence="14">
    <location>
        <begin position="560"/>
        <end position="834"/>
    </location>
</feature>
<dbReference type="SUPFAM" id="SSF56112">
    <property type="entry name" value="Protein kinase-like (PK-like)"/>
    <property type="match status" value="1"/>
</dbReference>
<dbReference type="InterPro" id="IPR011009">
    <property type="entry name" value="Kinase-like_dom_sf"/>
</dbReference>
<dbReference type="InterPro" id="IPR011645">
    <property type="entry name" value="HNOB_dom_associated"/>
</dbReference>
<dbReference type="GO" id="GO:0004383">
    <property type="term" value="F:guanylate cyclase activity"/>
    <property type="evidence" value="ECO:0007669"/>
    <property type="project" value="UniProtKB-EC"/>
</dbReference>
<dbReference type="InterPro" id="IPR000719">
    <property type="entry name" value="Prot_kinase_dom"/>
</dbReference>
<evidence type="ECO:0000313" key="16">
    <source>
        <dbReference type="EMBL" id="CAD5122388.1"/>
    </source>
</evidence>
<comment type="caution">
    <text evidence="16">The sequence shown here is derived from an EMBL/GenBank/DDBJ whole genome shotgun (WGS) entry which is preliminary data.</text>
</comment>
<dbReference type="InterPro" id="IPR001245">
    <property type="entry name" value="Ser-Thr/Tyr_kinase_cat_dom"/>
</dbReference>
<evidence type="ECO:0000256" key="7">
    <source>
        <dbReference type="ARBA" id="ARBA00023136"/>
    </source>
</evidence>
<dbReference type="Pfam" id="PF01094">
    <property type="entry name" value="ANF_receptor"/>
    <property type="match status" value="1"/>
</dbReference>
<keyword evidence="9" id="KW-0325">Glycoprotein</keyword>
<dbReference type="PROSITE" id="PS50125">
    <property type="entry name" value="GUANYLATE_CYCLASE_2"/>
    <property type="match status" value="1"/>
</dbReference>
<dbReference type="Proteomes" id="UP000549394">
    <property type="component" value="Unassembled WGS sequence"/>
</dbReference>
<sequence>MIVLIYCYLLINVINKSLQEYDWHSNFTQDSVEKTLAEVLGPYPPKFYDNRTTIRIGYLATDQNVRPAVKGLARTVSGAVTLAVLKINQDPNILPGYRLDFLYSDDRGDSLIGTNRICEQWKRGALAFFGPEDSCDTEARLAAAWNLPLISFKCSDHRLSNKLLYPTFARTIPPDTQITKSVIALLEYFGWKKFAIVSGKSEPWSLMSRKLSKLAEERNMTINAFSEFESPYLQQAVRNPFEEIVENTYIDTRIYVFIGNHNGMVEFMNDMQKRGLTESQKYAVLYPQLDIFDDADAGKYFRFEHDLPKTKRIEKAAENLLIILHSPPTSPEYKHTFSRKVNEYNQKEPFNFTKPNLSELNPFLPADMLSQPVGVYAAYLYDAIYLYAKAVTELLERNSTSFLDGRKIFHMLRDRIYQSVQGFDVYVDENGDAEGNYTVLGRTKFHYSLPFYNVTGDYSMKPVGRFRLDKESGKTKLLFTPKDGIELMQIMDEPSCGYRGEKCLVKPSYTKVIVLSVLGTLFLITCITGLVTYRNWRYEQEIDGLLWKISLSDIGGLKADTTSEWSGNSVESLDFRSHRLQECAKKGTYKGQVVALKHFCRPSMDIGRLLKKEMKTMRSLRHDNLNSFIGAHVDDEDIIVVTEYCSKGSLQDVLFNENVKLDRMFIASLIMDLIRAMIFIHSSELNSHGNLKSSNCLVNSRWLLQVSDYGLYEIRRENYKMQDENYRFKQLFWTPPEHLRNKPPRRGTQKGDVYAFAIILYEIFGKTTPYYGLDLTPREIIEKVAAKSNEIYRPDLSELKECEDYIMNTIKTCWSEDAELRPDFQTIKTNLNNLCGGRRKNIFSNMLNMMETYQSNLERLVEERTEQLMDEKKKTESLLYSMLPISVAKQLIAKKPVEPESFSCVTIYFSDICGFTPLCASSTPLQVVNLLNDLYTIFDNIINNYCVYKVETIGDAYMVVSGLPERIKDAHAGEIASMSLHLLSAIKTFQIPHRPEQLMLRIGIHSGSVVAGVVGQTMPRYCLFGDTVNTASRMESQGEALKIHVSADCKNVLEKLGGYNLIERGQVTLKGKGCVKTYWLLSEDQNIRADRVKNSKVLQKMEIEATSRHSVLEIMTSTDLRRTISSQSIRRVPNGNAIHSETEKLLEEESKI</sequence>
<keyword evidence="6" id="KW-1133">Transmembrane helix</keyword>
<dbReference type="GO" id="GO:0007168">
    <property type="term" value="P:receptor guanylyl cyclase signaling pathway"/>
    <property type="evidence" value="ECO:0007669"/>
    <property type="project" value="TreeGrafter"/>
</dbReference>
<dbReference type="SMART" id="SM00044">
    <property type="entry name" value="CYCc"/>
    <property type="match status" value="1"/>
</dbReference>
<proteinExistence type="inferred from homology"/>
<keyword evidence="8" id="KW-0675">Receptor</keyword>
<keyword evidence="7" id="KW-0472">Membrane</keyword>
<dbReference type="PROSITE" id="PS00452">
    <property type="entry name" value="GUANYLATE_CYCLASE_1"/>
    <property type="match status" value="1"/>
</dbReference>
<reference evidence="16 17" key="1">
    <citation type="submission" date="2020-08" db="EMBL/GenBank/DDBJ databases">
        <authorList>
            <person name="Hejnol A."/>
        </authorList>
    </citation>
    <scope>NUCLEOTIDE SEQUENCE [LARGE SCALE GENOMIC DNA]</scope>
</reference>
<dbReference type="GO" id="GO:0005524">
    <property type="term" value="F:ATP binding"/>
    <property type="evidence" value="ECO:0007669"/>
    <property type="project" value="InterPro"/>
</dbReference>
<dbReference type="GO" id="GO:0005886">
    <property type="term" value="C:plasma membrane"/>
    <property type="evidence" value="ECO:0007669"/>
    <property type="project" value="TreeGrafter"/>
</dbReference>
<dbReference type="Gene3D" id="1.10.510.10">
    <property type="entry name" value="Transferase(Phosphotransferase) domain 1"/>
    <property type="match status" value="1"/>
</dbReference>
<dbReference type="SUPFAM" id="SSF55073">
    <property type="entry name" value="Nucleotide cyclase"/>
    <property type="match status" value="1"/>
</dbReference>
<evidence type="ECO:0000256" key="12">
    <source>
        <dbReference type="RuleBase" id="RU000405"/>
    </source>
</evidence>
<evidence type="ECO:0000256" key="4">
    <source>
        <dbReference type="ARBA" id="ARBA00022729"/>
    </source>
</evidence>
<comment type="catalytic activity">
    <reaction evidence="13">
        <text>GTP = 3',5'-cyclic GMP + diphosphate</text>
        <dbReference type="Rhea" id="RHEA:13665"/>
        <dbReference type="ChEBI" id="CHEBI:33019"/>
        <dbReference type="ChEBI" id="CHEBI:37565"/>
        <dbReference type="ChEBI" id="CHEBI:57746"/>
        <dbReference type="EC" id="4.6.1.2"/>
    </reaction>
</comment>
<evidence type="ECO:0000259" key="14">
    <source>
        <dbReference type="PROSITE" id="PS50011"/>
    </source>
</evidence>
<organism evidence="16 17">
    <name type="scientific">Dimorphilus gyrociliatus</name>
    <dbReference type="NCBI Taxonomy" id="2664684"/>
    <lineage>
        <taxon>Eukaryota</taxon>
        <taxon>Metazoa</taxon>
        <taxon>Spiralia</taxon>
        <taxon>Lophotrochozoa</taxon>
        <taxon>Annelida</taxon>
        <taxon>Polychaeta</taxon>
        <taxon>Polychaeta incertae sedis</taxon>
        <taxon>Dinophilidae</taxon>
        <taxon>Dimorphilus</taxon>
    </lineage>
</organism>
<evidence type="ECO:0000256" key="13">
    <source>
        <dbReference type="RuleBase" id="RU003431"/>
    </source>
</evidence>
<feature type="domain" description="Guanylate cyclase" evidence="15">
    <location>
        <begin position="906"/>
        <end position="1035"/>
    </location>
</feature>
<dbReference type="InterPro" id="IPR050401">
    <property type="entry name" value="Cyclic_nucleotide_synthase"/>
</dbReference>
<dbReference type="Pfam" id="PF07714">
    <property type="entry name" value="PK_Tyr_Ser-Thr"/>
    <property type="match status" value="1"/>
</dbReference>
<dbReference type="EC" id="4.6.1.2" evidence="2 13"/>
<dbReference type="CDD" id="cd07302">
    <property type="entry name" value="CHD"/>
    <property type="match status" value="1"/>
</dbReference>
<keyword evidence="10 12" id="KW-0456">Lyase</keyword>
<dbReference type="CDD" id="cd06370">
    <property type="entry name" value="PBP1_SAP_GC-like"/>
    <property type="match status" value="1"/>
</dbReference>